<dbReference type="RefSeq" id="WP_226599658.1">
    <property type="nucleotide sequence ID" value="NZ_BNDY01000017.1"/>
</dbReference>
<dbReference type="InterPro" id="IPR014710">
    <property type="entry name" value="RmlC-like_jellyroll"/>
</dbReference>
<dbReference type="InterPro" id="IPR052535">
    <property type="entry name" value="Bacilysin_H2HPP_isomerase"/>
</dbReference>
<protein>
    <submittedName>
        <fullName evidence="2">H2HPP isomerase</fullName>
    </submittedName>
</protein>
<evidence type="ECO:0000259" key="1">
    <source>
        <dbReference type="Pfam" id="PF07883"/>
    </source>
</evidence>
<dbReference type="Pfam" id="PF07883">
    <property type="entry name" value="Cupin_2"/>
    <property type="match status" value="1"/>
</dbReference>
<dbReference type="CDD" id="cd10547">
    <property type="entry name" value="cupin_BacB_C"/>
    <property type="match status" value="1"/>
</dbReference>
<comment type="caution">
    <text evidence="2">The sequence shown here is derived from an EMBL/GenBank/DDBJ whole genome shotgun (WGS) entry which is preliminary data.</text>
</comment>
<dbReference type="GO" id="GO:0016853">
    <property type="term" value="F:isomerase activity"/>
    <property type="evidence" value="ECO:0007669"/>
    <property type="project" value="UniProtKB-KW"/>
</dbReference>
<sequence length="234" mass="26280">MTTQTQEKRQYFPAPDVVHHDNGVRFESYRRDDTEVRLSFIPPGAVVPGRDIEKAQVGMTVRGELSVTAGEVTKVMRPEHDVYVVPPLVALSAVNSTGEETVLLEITRGRTDEKYPAPDGYFLEPIESRKFVKMDVTFFLADWIELMIADIPGGGQMPYHKHSHEQIGICLDGRYEMTVEEASHELRFGGTYFCASQEGHSAENPNAGLARSLNIFIPPRYHRVPKTDEEQASS</sequence>
<dbReference type="Gene3D" id="2.60.120.10">
    <property type="entry name" value="Jelly Rolls"/>
    <property type="match status" value="2"/>
</dbReference>
<dbReference type="InterPro" id="IPR011051">
    <property type="entry name" value="RmlC_Cupin_sf"/>
</dbReference>
<dbReference type="EMBL" id="BNDY01000017">
    <property type="protein sequence ID" value="GHI41627.1"/>
    <property type="molecule type" value="Genomic_DNA"/>
</dbReference>
<dbReference type="PANTHER" id="PTHR40112:SF1">
    <property type="entry name" value="H2HPP ISOMERASE"/>
    <property type="match status" value="1"/>
</dbReference>
<keyword evidence="2" id="KW-0413">Isomerase</keyword>
<gene>
    <name evidence="2" type="primary">bacB</name>
    <name evidence="2" type="ORF">Sviol_60350</name>
</gene>
<evidence type="ECO:0000313" key="2">
    <source>
        <dbReference type="EMBL" id="GHI41627.1"/>
    </source>
</evidence>
<reference evidence="2" key="1">
    <citation type="submission" date="2024-05" db="EMBL/GenBank/DDBJ databases">
        <title>Whole genome shotgun sequence of Streptomyces violascens NBRC 12920.</title>
        <authorList>
            <person name="Komaki H."/>
            <person name="Tamura T."/>
        </authorList>
    </citation>
    <scope>NUCLEOTIDE SEQUENCE</scope>
    <source>
        <strain evidence="2">NBRC 12920</strain>
    </source>
</reference>
<name>A0ABQ3QWK0_9ACTN</name>
<dbReference type="Proteomes" id="UP001050808">
    <property type="component" value="Unassembled WGS sequence"/>
</dbReference>
<dbReference type="InterPro" id="IPR013096">
    <property type="entry name" value="Cupin_2"/>
</dbReference>
<keyword evidence="3" id="KW-1185">Reference proteome</keyword>
<feature type="domain" description="Cupin type-2" evidence="1">
    <location>
        <begin position="149"/>
        <end position="215"/>
    </location>
</feature>
<dbReference type="PANTHER" id="PTHR40112">
    <property type="entry name" value="H2HPP ISOMERASE"/>
    <property type="match status" value="1"/>
</dbReference>
<dbReference type="SUPFAM" id="SSF51182">
    <property type="entry name" value="RmlC-like cupins"/>
    <property type="match status" value="1"/>
</dbReference>
<evidence type="ECO:0000313" key="3">
    <source>
        <dbReference type="Proteomes" id="UP001050808"/>
    </source>
</evidence>
<organism evidence="2 3">
    <name type="scientific">Streptomyces violascens</name>
    <dbReference type="NCBI Taxonomy" id="67381"/>
    <lineage>
        <taxon>Bacteria</taxon>
        <taxon>Bacillati</taxon>
        <taxon>Actinomycetota</taxon>
        <taxon>Actinomycetes</taxon>
        <taxon>Kitasatosporales</taxon>
        <taxon>Streptomycetaceae</taxon>
        <taxon>Streptomyces</taxon>
    </lineage>
</organism>
<proteinExistence type="predicted"/>
<accession>A0ABQ3QWK0</accession>